<keyword evidence="6" id="KW-0472">Membrane</keyword>
<gene>
    <name evidence="7" type="ORF">Q8W38_22900</name>
</gene>
<dbReference type="SUPFAM" id="SSF53756">
    <property type="entry name" value="UDP-Glycosyltransferase/glycogen phosphorylase"/>
    <property type="match status" value="1"/>
</dbReference>
<sequence>MMVKKICNITVRKIILLLDWIVPKNKNSILFASNSRKLFSGNSKALFEVFKYDQEFTTRYTADNVESEADEYYINIKSLSGLWYFIRADILIGTHGLSDFYFDFSYRKTFIQTWHGTPLKKIGLCNTNGQDSYKKTRKHIDKVTYFLSSSNMVSSSLVRCFRIPEKKLLEIGYPRNDTLLNLKTTKELHEKYGAKKLILYAPTFRDWAPTRLFPFDDFCFSELNRTLTEQDAVLLIRAHVNESNNTNTLNTRIINFDFTQCPDVNDILPEIDLLITDYSSIYFDYLLLNRPAIFIPYDLEEYREKRGFLYDDYDGLMAGDKIIDGQEFIESIKENLNSDDYYVSRARVNKMVNFHQTEDTSRYIKEILKARYDR</sequence>
<organism evidence="7 8">
    <name type="scientific">Vibrio splendidus</name>
    <dbReference type="NCBI Taxonomy" id="29497"/>
    <lineage>
        <taxon>Bacteria</taxon>
        <taxon>Pseudomonadati</taxon>
        <taxon>Pseudomonadota</taxon>
        <taxon>Gammaproteobacteria</taxon>
        <taxon>Vibrionales</taxon>
        <taxon>Vibrionaceae</taxon>
        <taxon>Vibrio</taxon>
    </lineage>
</organism>
<dbReference type="InterPro" id="IPR043149">
    <property type="entry name" value="TagF_N"/>
</dbReference>
<evidence type="ECO:0000313" key="8">
    <source>
        <dbReference type="Proteomes" id="UP001177883"/>
    </source>
</evidence>
<comment type="similarity">
    <text evidence="2">Belongs to the CDP-glycerol glycerophosphotransferase family.</text>
</comment>
<evidence type="ECO:0000256" key="3">
    <source>
        <dbReference type="ARBA" id="ARBA00022475"/>
    </source>
</evidence>
<dbReference type="GO" id="GO:0016740">
    <property type="term" value="F:transferase activity"/>
    <property type="evidence" value="ECO:0007669"/>
    <property type="project" value="UniProtKB-KW"/>
</dbReference>
<name>A0ABD5AG63_VIBSP</name>
<evidence type="ECO:0000256" key="1">
    <source>
        <dbReference type="ARBA" id="ARBA00004202"/>
    </source>
</evidence>
<evidence type="ECO:0000256" key="2">
    <source>
        <dbReference type="ARBA" id="ARBA00010488"/>
    </source>
</evidence>
<dbReference type="Gene3D" id="3.40.50.11820">
    <property type="match status" value="1"/>
</dbReference>
<comment type="caution">
    <text evidence="7">The sequence shown here is derived from an EMBL/GenBank/DDBJ whole genome shotgun (WGS) entry which is preliminary data.</text>
</comment>
<keyword evidence="4" id="KW-0808">Transferase</keyword>
<dbReference type="AlphaFoldDB" id="A0ABD5AG63"/>
<keyword evidence="5" id="KW-0777">Teichoic acid biosynthesis</keyword>
<dbReference type="RefSeq" id="WP_102492296.1">
    <property type="nucleotide sequence ID" value="NZ_JAUYVK010000039.1"/>
</dbReference>
<accession>A0ABD5AG63</accession>
<dbReference type="InterPro" id="IPR007554">
    <property type="entry name" value="Glycerophosphate_synth"/>
</dbReference>
<dbReference type="GO" id="GO:0005886">
    <property type="term" value="C:plasma membrane"/>
    <property type="evidence" value="ECO:0007669"/>
    <property type="project" value="UniProtKB-SubCell"/>
</dbReference>
<evidence type="ECO:0000256" key="5">
    <source>
        <dbReference type="ARBA" id="ARBA00022944"/>
    </source>
</evidence>
<dbReference type="InterPro" id="IPR043148">
    <property type="entry name" value="TagF_C"/>
</dbReference>
<dbReference type="EMBL" id="JAUYVK010000039">
    <property type="protein sequence ID" value="MDP2492208.1"/>
    <property type="molecule type" value="Genomic_DNA"/>
</dbReference>
<evidence type="ECO:0000256" key="4">
    <source>
        <dbReference type="ARBA" id="ARBA00022679"/>
    </source>
</evidence>
<comment type="subcellular location">
    <subcellularLocation>
        <location evidence="1">Cell membrane</location>
        <topology evidence="1">Peripheral membrane protein</topology>
    </subcellularLocation>
</comment>
<proteinExistence type="inferred from homology"/>
<dbReference type="GO" id="GO:0019350">
    <property type="term" value="P:teichoic acid biosynthetic process"/>
    <property type="evidence" value="ECO:0007669"/>
    <property type="project" value="UniProtKB-KW"/>
</dbReference>
<dbReference type="Gene3D" id="3.40.50.12580">
    <property type="match status" value="1"/>
</dbReference>
<reference evidence="7" key="1">
    <citation type="submission" date="2023-07" db="EMBL/GenBank/DDBJ databases">
        <title>Genome content predicts the carbon catabolic preferences of heterotrophic bacteria.</title>
        <authorList>
            <person name="Gralka M."/>
        </authorList>
    </citation>
    <scope>NUCLEOTIDE SEQUENCE</scope>
    <source>
        <strain evidence="7">6E03</strain>
    </source>
</reference>
<keyword evidence="3" id="KW-1003">Cell membrane</keyword>
<dbReference type="Pfam" id="PF04464">
    <property type="entry name" value="Glyphos_transf"/>
    <property type="match status" value="1"/>
</dbReference>
<dbReference type="InterPro" id="IPR051612">
    <property type="entry name" value="Teichoic_Acid_Biosynth"/>
</dbReference>
<dbReference type="PANTHER" id="PTHR37316">
    <property type="entry name" value="TEICHOIC ACID GLYCEROL-PHOSPHATE PRIMASE"/>
    <property type="match status" value="1"/>
</dbReference>
<evidence type="ECO:0000313" key="7">
    <source>
        <dbReference type="EMBL" id="MDP2492208.1"/>
    </source>
</evidence>
<protein>
    <submittedName>
        <fullName evidence="7">CDP-glycerol glycerophosphotransferase family protein</fullName>
    </submittedName>
</protein>
<dbReference type="Proteomes" id="UP001177883">
    <property type="component" value="Unassembled WGS sequence"/>
</dbReference>
<evidence type="ECO:0000256" key="6">
    <source>
        <dbReference type="ARBA" id="ARBA00023136"/>
    </source>
</evidence>
<dbReference type="PANTHER" id="PTHR37316:SF3">
    <property type="entry name" value="TEICHOIC ACID GLYCEROL-PHOSPHATE TRANSFERASE"/>
    <property type="match status" value="1"/>
</dbReference>